<evidence type="ECO:0000313" key="3">
    <source>
        <dbReference type="Proteomes" id="UP000034487"/>
    </source>
</evidence>
<feature type="repeat" description="TPR" evidence="1">
    <location>
        <begin position="96"/>
        <end position="129"/>
    </location>
</feature>
<dbReference type="InterPro" id="IPR011990">
    <property type="entry name" value="TPR-like_helical_dom_sf"/>
</dbReference>
<gene>
    <name evidence="2" type="ORF">UX60_C0001G0020</name>
</gene>
<dbReference type="SMART" id="SM00028">
    <property type="entry name" value="TPR"/>
    <property type="match status" value="3"/>
</dbReference>
<dbReference type="PROSITE" id="PS50005">
    <property type="entry name" value="TPR"/>
    <property type="match status" value="2"/>
</dbReference>
<comment type="caution">
    <text evidence="2">The sequence shown here is derived from an EMBL/GenBank/DDBJ whole genome shotgun (WGS) entry which is preliminary data.</text>
</comment>
<dbReference type="Pfam" id="PF13432">
    <property type="entry name" value="TPR_16"/>
    <property type="match status" value="1"/>
</dbReference>
<sequence length="211" mass="23837">MYAQIIFFIALALFLILLVRRFASTPQVIEQAGHLALDLTRRIGRFGSQVSIRVAEQAKKVKGNIPLLADRPVATPGVTGEHQFWQEEVSGEAVEVAGLFEEGDEFFRQGNYDASEEFFLKAATRSPSDARVYARLGVIYLHQKNFNDAIESLKVAVKLDKYNPSRHYNLALAYLGNDDRQKATVSAREAITLDPVTKKYRQLLDHLLERK</sequence>
<dbReference type="Pfam" id="PF13181">
    <property type="entry name" value="TPR_8"/>
    <property type="match status" value="1"/>
</dbReference>
<accession>A0A0G1QI98</accession>
<feature type="repeat" description="TPR" evidence="1">
    <location>
        <begin position="130"/>
        <end position="163"/>
    </location>
</feature>
<proteinExistence type="predicted"/>
<evidence type="ECO:0000313" key="2">
    <source>
        <dbReference type="EMBL" id="KKU44567.1"/>
    </source>
</evidence>
<reference evidence="2 3" key="1">
    <citation type="journal article" date="2015" name="Nature">
        <title>rRNA introns, odd ribosomes, and small enigmatic genomes across a large radiation of phyla.</title>
        <authorList>
            <person name="Brown C.T."/>
            <person name="Hug L.A."/>
            <person name="Thomas B.C."/>
            <person name="Sharon I."/>
            <person name="Castelle C.J."/>
            <person name="Singh A."/>
            <person name="Wilkins M.J."/>
            <person name="Williams K.H."/>
            <person name="Banfield J.F."/>
        </authorList>
    </citation>
    <scope>NUCLEOTIDE SEQUENCE [LARGE SCALE GENOMIC DNA]</scope>
</reference>
<dbReference type="InterPro" id="IPR019734">
    <property type="entry name" value="TPR_rpt"/>
</dbReference>
<evidence type="ECO:0000256" key="1">
    <source>
        <dbReference type="PROSITE-ProRule" id="PRU00339"/>
    </source>
</evidence>
<keyword evidence="1" id="KW-0802">TPR repeat</keyword>
<dbReference type="EMBL" id="LCMV01000001">
    <property type="protein sequence ID" value="KKU44567.1"/>
    <property type="molecule type" value="Genomic_DNA"/>
</dbReference>
<organism evidence="2 3">
    <name type="scientific">Berkelbacteria bacterium GW2011_GWA2_46_7</name>
    <dbReference type="NCBI Taxonomy" id="1618335"/>
    <lineage>
        <taxon>Bacteria</taxon>
        <taxon>Candidatus Berkelbacteria</taxon>
    </lineage>
</organism>
<dbReference type="SUPFAM" id="SSF48452">
    <property type="entry name" value="TPR-like"/>
    <property type="match status" value="1"/>
</dbReference>
<dbReference type="AlphaFoldDB" id="A0A0G1QI98"/>
<protein>
    <submittedName>
        <fullName evidence="2">Designed protein CTPR3</fullName>
    </submittedName>
</protein>
<name>A0A0G1QI98_9BACT</name>
<dbReference type="Gene3D" id="1.25.40.10">
    <property type="entry name" value="Tetratricopeptide repeat domain"/>
    <property type="match status" value="1"/>
</dbReference>
<dbReference type="Proteomes" id="UP000034487">
    <property type="component" value="Unassembled WGS sequence"/>
</dbReference>